<proteinExistence type="predicted"/>
<evidence type="ECO:0000259" key="1">
    <source>
        <dbReference type="Pfam" id="PF00455"/>
    </source>
</evidence>
<gene>
    <name evidence="2" type="ORF">E2L00_01560</name>
</gene>
<dbReference type="SUPFAM" id="SSF100950">
    <property type="entry name" value="NagB/RpiA/CoA transferase-like"/>
    <property type="match status" value="1"/>
</dbReference>
<dbReference type="InterPro" id="IPR014036">
    <property type="entry name" value="DeoR-like_C"/>
</dbReference>
<dbReference type="Pfam" id="PF00455">
    <property type="entry name" value="DeoRC"/>
    <property type="match status" value="1"/>
</dbReference>
<dbReference type="EMBL" id="SOYS01000001">
    <property type="protein sequence ID" value="NIY46248.1"/>
    <property type="molecule type" value="Genomic_DNA"/>
</dbReference>
<name>A0ABX0VGG8_9ENTR</name>
<dbReference type="Gene3D" id="3.40.50.1360">
    <property type="match status" value="1"/>
</dbReference>
<dbReference type="Proteomes" id="UP000697927">
    <property type="component" value="Unassembled WGS sequence"/>
</dbReference>
<dbReference type="SMART" id="SM01134">
    <property type="entry name" value="DeoRC"/>
    <property type="match status" value="1"/>
</dbReference>
<dbReference type="PANTHER" id="PTHR30363">
    <property type="entry name" value="HTH-TYPE TRANSCRIPTIONAL REGULATOR SRLR-RELATED"/>
    <property type="match status" value="1"/>
</dbReference>
<dbReference type="InterPro" id="IPR037171">
    <property type="entry name" value="NagB/RpiA_transferase-like"/>
</dbReference>
<evidence type="ECO:0000313" key="3">
    <source>
        <dbReference type="Proteomes" id="UP000697927"/>
    </source>
</evidence>
<dbReference type="InterPro" id="IPR050313">
    <property type="entry name" value="Carb_Metab_HTH_regulators"/>
</dbReference>
<organism evidence="2 3">
    <name type="scientific">Cedecea colo</name>
    <dbReference type="NCBI Taxonomy" id="2552946"/>
    <lineage>
        <taxon>Bacteria</taxon>
        <taxon>Pseudomonadati</taxon>
        <taxon>Pseudomonadota</taxon>
        <taxon>Gammaproteobacteria</taxon>
        <taxon>Enterobacterales</taxon>
        <taxon>Enterobacteriaceae</taxon>
        <taxon>Cedecea</taxon>
    </lineage>
</organism>
<protein>
    <submittedName>
        <fullName evidence="2">DeoR/GlpR transcriptional regulator</fullName>
    </submittedName>
</protein>
<sequence length="178" mass="19088">MRPAKEAIGRAAVSLISANDIIFIDSCTTTLIFAAQFPAVPLTIFTNSSLIAESIKQNNPYARVYVLGGEYNLEFRANLGAAVVEQINSIQADICFLGAGGIAQRGGIQVKSIDEAFVSKAMLRMSKKKVILADHTKFGQDGVMSIATSGEIDSIITDALLDKNAYPSQDFNNKIILA</sequence>
<accession>A0ABX0VGG8</accession>
<evidence type="ECO:0000313" key="2">
    <source>
        <dbReference type="EMBL" id="NIY46248.1"/>
    </source>
</evidence>
<keyword evidence="3" id="KW-1185">Reference proteome</keyword>
<dbReference type="PANTHER" id="PTHR30363:SF44">
    <property type="entry name" value="AGA OPERON TRANSCRIPTIONAL REPRESSOR-RELATED"/>
    <property type="match status" value="1"/>
</dbReference>
<feature type="domain" description="DeoR-like transcriptional repressor C-terminal sensor" evidence="1">
    <location>
        <begin position="4"/>
        <end position="158"/>
    </location>
</feature>
<reference evidence="2 3" key="1">
    <citation type="journal article" date="2020" name="Microorganisms">
        <title>Polyphasic Characterisation of Cedecea colo sp. nov., a New Enteric Bacterium Isolated from the Koala Hindgut.</title>
        <authorList>
            <person name="Boath J.M."/>
            <person name="Dakhal S."/>
            <person name="Van T.T.H."/>
            <person name="Moore R.J."/>
            <person name="Dekiwadia C."/>
            <person name="Macreadie I.G."/>
        </authorList>
    </citation>
    <scope>NUCLEOTIDE SEQUENCE [LARGE SCALE GENOMIC DNA]</scope>
    <source>
        <strain evidence="2 3">ZA</strain>
    </source>
</reference>
<comment type="caution">
    <text evidence="2">The sequence shown here is derived from an EMBL/GenBank/DDBJ whole genome shotgun (WGS) entry which is preliminary data.</text>
</comment>